<name>A0AAN9UMW7_9PEZI</name>
<proteinExistence type="predicted"/>
<dbReference type="CDD" id="cd09917">
    <property type="entry name" value="F-box_SF"/>
    <property type="match status" value="1"/>
</dbReference>
<sequence>METLPVELLRLIFAYCDPPSVRTLREANRTLADVGYEYLLAPNLSVVTWREDVDRLLSIAQHDRLRASIASICIYLGELSHHDGMRNSWFQHFVLPPEERNEILGSAWSSYDLIEKRRKATKPLHYKAGDFREACSSLPNLTSVEVCFNRYPSENKVLQDVFEDATCRVLDRPRTYSNLDAIIAALDGVRLSSFKIDRLPLELFRLPEHRKHWFAHAESFDSLTTLHLTLDPSGLKGQGSAMRAVNGLGRLLQLAQNVRQLKLAFHSYTRGNSKFVIVFKELLYGFTYPHLTDLTLEGLSCEEHDLTDFLARHSSTLVRLRLGGRGLAKPHEVSLGGIHLFQGTFKSLFTGLRAKLTRLERLHLEGIFECQHHELSSHESYNFYPLTNEAWEPVPCPKWVRTSRRTINCTPFEQYVLRGGPYPGKPFNHQHFGGT</sequence>
<feature type="domain" description="F-box" evidence="1">
    <location>
        <begin position="1"/>
        <end position="34"/>
    </location>
</feature>
<dbReference type="EMBL" id="JAKJXP020000100">
    <property type="protein sequence ID" value="KAK7746183.1"/>
    <property type="molecule type" value="Genomic_DNA"/>
</dbReference>
<organism evidence="2 3">
    <name type="scientific">Diatrype stigma</name>
    <dbReference type="NCBI Taxonomy" id="117547"/>
    <lineage>
        <taxon>Eukaryota</taxon>
        <taxon>Fungi</taxon>
        <taxon>Dikarya</taxon>
        <taxon>Ascomycota</taxon>
        <taxon>Pezizomycotina</taxon>
        <taxon>Sordariomycetes</taxon>
        <taxon>Xylariomycetidae</taxon>
        <taxon>Xylariales</taxon>
        <taxon>Diatrypaceae</taxon>
        <taxon>Diatrype</taxon>
    </lineage>
</organism>
<dbReference type="AlphaFoldDB" id="A0AAN9UMW7"/>
<dbReference type="InterPro" id="IPR001810">
    <property type="entry name" value="F-box_dom"/>
</dbReference>
<accession>A0AAN9UMW7</accession>
<evidence type="ECO:0000259" key="1">
    <source>
        <dbReference type="PROSITE" id="PS50181"/>
    </source>
</evidence>
<gene>
    <name evidence="2" type="ORF">SLS62_009473</name>
</gene>
<keyword evidence="3" id="KW-1185">Reference proteome</keyword>
<evidence type="ECO:0000313" key="3">
    <source>
        <dbReference type="Proteomes" id="UP001320420"/>
    </source>
</evidence>
<evidence type="ECO:0000313" key="2">
    <source>
        <dbReference type="EMBL" id="KAK7746183.1"/>
    </source>
</evidence>
<dbReference type="PROSITE" id="PS50181">
    <property type="entry name" value="FBOX"/>
    <property type="match status" value="1"/>
</dbReference>
<dbReference type="Proteomes" id="UP001320420">
    <property type="component" value="Unassembled WGS sequence"/>
</dbReference>
<protein>
    <recommendedName>
        <fullName evidence="1">F-box domain-containing protein</fullName>
    </recommendedName>
</protein>
<comment type="caution">
    <text evidence="2">The sequence shown here is derived from an EMBL/GenBank/DDBJ whole genome shotgun (WGS) entry which is preliminary data.</text>
</comment>
<reference evidence="2 3" key="1">
    <citation type="submission" date="2024-02" db="EMBL/GenBank/DDBJ databases">
        <title>De novo assembly and annotation of 12 fungi associated with fruit tree decline syndrome in Ontario, Canada.</title>
        <authorList>
            <person name="Sulman M."/>
            <person name="Ellouze W."/>
            <person name="Ilyukhin E."/>
        </authorList>
    </citation>
    <scope>NUCLEOTIDE SEQUENCE [LARGE SCALE GENOMIC DNA]</scope>
    <source>
        <strain evidence="2 3">M11/M66-122</strain>
    </source>
</reference>